<name>A0A336MRD9_CULSO</name>
<reference evidence="1" key="1">
    <citation type="submission" date="2018-07" db="EMBL/GenBank/DDBJ databases">
        <authorList>
            <person name="Quirk P.G."/>
            <person name="Krulwich T.A."/>
        </authorList>
    </citation>
    <scope>NUCLEOTIDE SEQUENCE</scope>
</reference>
<protein>
    <submittedName>
        <fullName evidence="1">CSON004521 protein</fullName>
    </submittedName>
</protein>
<dbReference type="VEuPathDB" id="VectorBase:CSON004521"/>
<organism evidence="1">
    <name type="scientific">Culicoides sonorensis</name>
    <name type="common">Biting midge</name>
    <dbReference type="NCBI Taxonomy" id="179676"/>
    <lineage>
        <taxon>Eukaryota</taxon>
        <taxon>Metazoa</taxon>
        <taxon>Ecdysozoa</taxon>
        <taxon>Arthropoda</taxon>
        <taxon>Hexapoda</taxon>
        <taxon>Insecta</taxon>
        <taxon>Pterygota</taxon>
        <taxon>Neoptera</taxon>
        <taxon>Endopterygota</taxon>
        <taxon>Diptera</taxon>
        <taxon>Nematocera</taxon>
        <taxon>Chironomoidea</taxon>
        <taxon>Ceratopogonidae</taxon>
        <taxon>Ceratopogoninae</taxon>
        <taxon>Culicoides</taxon>
        <taxon>Monoculicoides</taxon>
    </lineage>
</organism>
<gene>
    <name evidence="1" type="primary">CSON004521</name>
</gene>
<dbReference type="EMBL" id="UFQT01001902">
    <property type="protein sequence ID" value="SSX32111.1"/>
    <property type="molecule type" value="Genomic_DNA"/>
</dbReference>
<accession>A0A336MRD9</accession>
<sequence length="148" mass="16776">MSEFETMRTSIAKDCYIEGLLVELEAVWPLAQTIGLKWSRYHLGFEIGYLAGGGFGKILKTRHNVIFYLAKVRTLASLNHANIVSYKETSDVIQIGDGYRTNNTCTEYKVIGEIETGSQMTPDRKISIDTSQPHLNLKRAKRFIQLTM</sequence>
<dbReference type="AlphaFoldDB" id="A0A336MRD9"/>
<evidence type="ECO:0000313" key="1">
    <source>
        <dbReference type="EMBL" id="SSX32111.1"/>
    </source>
</evidence>
<proteinExistence type="predicted"/>